<dbReference type="AlphaFoldDB" id="A0A2C9NUT9"/>
<proteinExistence type="predicted"/>
<sequence>MANNYQQDGTTLDYHNAGVDAVSSGALVAVGGIAGVAHNDIPAGEWGTLHMAGVFVLPKAAEEIVAGQKLYLAGGKLTVAKGDDATPNSVVGSAWGAAEADDADVAVRLGF</sequence>
<dbReference type="PIRSF" id="PIRSF030771">
    <property type="entry name" value="UCP030771"/>
    <property type="match status" value="1"/>
</dbReference>
<reference evidence="1 2" key="1">
    <citation type="submission" date="2017-06" db="EMBL/GenBank/DDBJ databases">
        <title>Salmonella reference genomes for public health.</title>
        <authorList>
            <person name="Robertson J."/>
            <person name="Yoshida C."/>
            <person name="Gurnik S."/>
            <person name="Nash J."/>
        </authorList>
    </citation>
    <scope>NUCLEOTIDE SEQUENCE [LARGE SCALE GENOMIC DNA]</scope>
    <source>
        <strain evidence="1 2">S-1643</strain>
    </source>
</reference>
<dbReference type="EMBL" id="CP022117">
    <property type="protein sequence ID" value="ASG14909.1"/>
    <property type="molecule type" value="Genomic_DNA"/>
</dbReference>
<organism evidence="1 2">
    <name type="scientific">Salmonella enterica subsp. enterica serovar Macclesfield str. S-1643</name>
    <dbReference type="NCBI Taxonomy" id="1242107"/>
    <lineage>
        <taxon>Bacteria</taxon>
        <taxon>Pseudomonadati</taxon>
        <taxon>Pseudomonadota</taxon>
        <taxon>Gammaproteobacteria</taxon>
        <taxon>Enterobacterales</taxon>
        <taxon>Enterobacteriaceae</taxon>
        <taxon>Salmonella</taxon>
    </lineage>
</organism>
<dbReference type="Pfam" id="PF09956">
    <property type="entry name" value="Phage_cement_2"/>
    <property type="match status" value="1"/>
</dbReference>
<evidence type="ECO:0000313" key="2">
    <source>
        <dbReference type="Proteomes" id="UP000197157"/>
    </source>
</evidence>
<evidence type="ECO:0000313" key="1">
    <source>
        <dbReference type="EMBL" id="ASG14909.1"/>
    </source>
</evidence>
<name>A0A2C9NUT9_SALET</name>
<accession>A0A2C9NUT9</accession>
<evidence type="ECO:0008006" key="3">
    <source>
        <dbReference type="Google" id="ProtNLM"/>
    </source>
</evidence>
<dbReference type="InterPro" id="IPR011231">
    <property type="entry name" value="Phage_VT1-Sakai_H0018"/>
</dbReference>
<protein>
    <recommendedName>
        <fullName evidence="3">DUF2190 family protein</fullName>
    </recommendedName>
</protein>
<dbReference type="RefSeq" id="WP_088729991.1">
    <property type="nucleotide sequence ID" value="NZ_CP022117.1"/>
</dbReference>
<gene>
    <name evidence="1" type="ORF">LFZ25_02470</name>
</gene>
<dbReference type="Proteomes" id="UP000197157">
    <property type="component" value="Chromosome"/>
</dbReference>